<feature type="domain" description="F-box" evidence="2">
    <location>
        <begin position="67"/>
        <end position="116"/>
    </location>
</feature>
<evidence type="ECO:0000313" key="4">
    <source>
        <dbReference type="RefSeq" id="XP_026274515.1"/>
    </source>
</evidence>
<proteinExistence type="predicted"/>
<dbReference type="InterPro" id="IPR032675">
    <property type="entry name" value="LRR_dom_sf"/>
</dbReference>
<name>A0A6J1S5N3_FRAOC</name>
<reference evidence="4" key="1">
    <citation type="submission" date="2025-08" db="UniProtKB">
        <authorList>
            <consortium name="RefSeq"/>
        </authorList>
    </citation>
    <scope>IDENTIFICATION</scope>
    <source>
        <tissue evidence="4">Whole organism</tissue>
    </source>
</reference>
<keyword evidence="3" id="KW-1185">Reference proteome</keyword>
<dbReference type="OrthoDB" id="8186450at2759"/>
<feature type="region of interest" description="Disordered" evidence="1">
    <location>
        <begin position="1"/>
        <end position="42"/>
    </location>
</feature>
<evidence type="ECO:0000256" key="1">
    <source>
        <dbReference type="SAM" id="MobiDB-lite"/>
    </source>
</evidence>
<protein>
    <submittedName>
        <fullName evidence="4">Uncharacterized protein LOC113203828</fullName>
    </submittedName>
</protein>
<organism evidence="3 4">
    <name type="scientific">Frankliniella occidentalis</name>
    <name type="common">Western flower thrips</name>
    <name type="synonym">Euthrips occidentalis</name>
    <dbReference type="NCBI Taxonomy" id="133901"/>
    <lineage>
        <taxon>Eukaryota</taxon>
        <taxon>Metazoa</taxon>
        <taxon>Ecdysozoa</taxon>
        <taxon>Arthropoda</taxon>
        <taxon>Hexapoda</taxon>
        <taxon>Insecta</taxon>
        <taxon>Pterygota</taxon>
        <taxon>Neoptera</taxon>
        <taxon>Paraneoptera</taxon>
        <taxon>Thysanoptera</taxon>
        <taxon>Terebrantia</taxon>
        <taxon>Thripoidea</taxon>
        <taxon>Thripidae</taxon>
        <taxon>Frankliniella</taxon>
    </lineage>
</organism>
<dbReference type="Gene3D" id="3.80.10.10">
    <property type="entry name" value="Ribonuclease Inhibitor"/>
    <property type="match status" value="1"/>
</dbReference>
<dbReference type="PROSITE" id="PS50181">
    <property type="entry name" value="FBOX"/>
    <property type="match status" value="1"/>
</dbReference>
<gene>
    <name evidence="4" type="primary">LOC113203828</name>
</gene>
<evidence type="ECO:0000313" key="3">
    <source>
        <dbReference type="Proteomes" id="UP000504606"/>
    </source>
</evidence>
<dbReference type="Proteomes" id="UP000504606">
    <property type="component" value="Unplaced"/>
</dbReference>
<sequence length="481" mass="55305">MDGEGCSTFERHKKSLDQENADSSSHAKRRKGDGAFNDMPDDEQEVKFLDQAAAEMLEIENSEEREPLTIDDLFDELLQKIFSYFQAQDVFGCLSKVCMRWERVAKDPCTLNQTQLILEDKNIELCTQVLKEASCIGEVYILPSYPPDALNHLIRGPRIKKLVIIGDSEWHPTWPSPSDLIALLDHNKLSLQQLSMPVDSGLVHCHKQQLPETGGPSFQSILAGMKRLTHLHMVGECWRDWDEWDLTKEHPHLRTLKIDSVSFISEECLFIRDLIMLCKSTLRTLHLPCQLPHDAVSLLDAGIFQGSQVEELMVSTGCLRVISQMPHLKVLAVFDNGKEDRDLEWFRKMPMLSGVWKLTLQSVLETEGEKEGFVWHLLSKFNHLTEFWGFESTVEENTFNMFLNNNPLLKEMHFFDFNGFDNPSQVSLLDNCLPKIAVIDLSSSHVTEEMRKTLDVFNEKRPNVKILYDDNYDDIEMIFVS</sequence>
<dbReference type="SUPFAM" id="SSF52047">
    <property type="entry name" value="RNI-like"/>
    <property type="match status" value="1"/>
</dbReference>
<dbReference type="GeneID" id="113203828"/>
<accession>A0A6J1S5N3</accession>
<dbReference type="KEGG" id="foc:113203828"/>
<evidence type="ECO:0000259" key="2">
    <source>
        <dbReference type="PROSITE" id="PS50181"/>
    </source>
</evidence>
<dbReference type="RefSeq" id="XP_026274515.1">
    <property type="nucleotide sequence ID" value="XM_026418730.2"/>
</dbReference>
<dbReference type="Gene3D" id="1.20.1280.50">
    <property type="match status" value="1"/>
</dbReference>
<dbReference type="SUPFAM" id="SSF81383">
    <property type="entry name" value="F-box domain"/>
    <property type="match status" value="1"/>
</dbReference>
<dbReference type="Pfam" id="PF12937">
    <property type="entry name" value="F-box-like"/>
    <property type="match status" value="1"/>
</dbReference>
<dbReference type="InterPro" id="IPR001810">
    <property type="entry name" value="F-box_dom"/>
</dbReference>
<dbReference type="InterPro" id="IPR036047">
    <property type="entry name" value="F-box-like_dom_sf"/>
</dbReference>
<dbReference type="AlphaFoldDB" id="A0A6J1S5N3"/>